<evidence type="ECO:0000256" key="1">
    <source>
        <dbReference type="PROSITE-ProRule" id="PRU00042"/>
    </source>
</evidence>
<keyword evidence="1" id="KW-0479">Metal-binding</keyword>
<feature type="chain" id="PRO_5031270383" description="C2H2-type domain-containing protein" evidence="2">
    <location>
        <begin position="22"/>
        <end position="284"/>
    </location>
</feature>
<keyword evidence="1" id="KW-0862">Zinc</keyword>
<dbReference type="PROSITE" id="PS50157">
    <property type="entry name" value="ZINC_FINGER_C2H2_2"/>
    <property type="match status" value="1"/>
</dbReference>
<dbReference type="GO" id="GO:0008270">
    <property type="term" value="F:zinc ion binding"/>
    <property type="evidence" value="ECO:0007669"/>
    <property type="project" value="UniProtKB-KW"/>
</dbReference>
<evidence type="ECO:0000259" key="3">
    <source>
        <dbReference type="PROSITE" id="PS50157"/>
    </source>
</evidence>
<sequence>MEIRSLLWCAIAFTLFAYSAGHTIADIEKNEARPGVDVASPLEARKEKIILRPDDRFGCGASTCVGDSGVQVTDIRRFLQEPMVSNLKAKKAKIDLMVDVFEFKPTERDYAIMQALIEEAEEPSLRFASFQHVMEVVEKEAEKSGEEGKIAIAALYCERRRSSACKAAETAVMTAGDMLRQKGILYEYLRIYRVTDEFEAGNRKLNFGRGGTEMEVRRVPTLLLYHPYYSFHPIELEELITKKTVKEFLEDPPFKNDRNLYVCKKCGRTFVTQKMLGRHKQIAH</sequence>
<dbReference type="EMBL" id="HBIB01026982">
    <property type="protein sequence ID" value="CAE0255248.1"/>
    <property type="molecule type" value="Transcribed_RNA"/>
</dbReference>
<evidence type="ECO:0000313" key="4">
    <source>
        <dbReference type="EMBL" id="CAE0255248.1"/>
    </source>
</evidence>
<reference evidence="4" key="1">
    <citation type="submission" date="2021-01" db="EMBL/GenBank/DDBJ databases">
        <authorList>
            <person name="Corre E."/>
            <person name="Pelletier E."/>
            <person name="Niang G."/>
            <person name="Scheremetjew M."/>
            <person name="Finn R."/>
            <person name="Kale V."/>
            <person name="Holt S."/>
            <person name="Cochrane G."/>
            <person name="Meng A."/>
            <person name="Brown T."/>
            <person name="Cohen L."/>
        </authorList>
    </citation>
    <scope>NUCLEOTIDE SEQUENCE</scope>
    <source>
        <strain evidence="4">NIES-2562</strain>
    </source>
</reference>
<gene>
    <name evidence="4" type="ORF">PBIL07802_LOCUS17500</name>
</gene>
<evidence type="ECO:0000256" key="2">
    <source>
        <dbReference type="SAM" id="SignalP"/>
    </source>
</evidence>
<dbReference type="InterPro" id="IPR013087">
    <property type="entry name" value="Znf_C2H2_type"/>
</dbReference>
<keyword evidence="1" id="KW-0863">Zinc-finger</keyword>
<dbReference type="AlphaFoldDB" id="A0A7S3DEJ1"/>
<dbReference type="PROSITE" id="PS00028">
    <property type="entry name" value="ZINC_FINGER_C2H2_1"/>
    <property type="match status" value="1"/>
</dbReference>
<accession>A0A7S3DEJ1</accession>
<feature type="signal peptide" evidence="2">
    <location>
        <begin position="1"/>
        <end position="21"/>
    </location>
</feature>
<organism evidence="4">
    <name type="scientific">Palpitomonas bilix</name>
    <dbReference type="NCBI Taxonomy" id="652834"/>
    <lineage>
        <taxon>Eukaryota</taxon>
        <taxon>Eukaryota incertae sedis</taxon>
    </lineage>
</organism>
<proteinExistence type="predicted"/>
<protein>
    <recommendedName>
        <fullName evidence="3">C2H2-type domain-containing protein</fullName>
    </recommendedName>
</protein>
<keyword evidence="2" id="KW-0732">Signal</keyword>
<name>A0A7S3DEJ1_9EUKA</name>
<feature type="domain" description="C2H2-type" evidence="3">
    <location>
        <begin position="261"/>
        <end position="284"/>
    </location>
</feature>